<comment type="caution">
    <text evidence="1">The sequence shown here is derived from an EMBL/GenBank/DDBJ whole genome shotgun (WGS) entry which is preliminary data.</text>
</comment>
<proteinExistence type="predicted"/>
<dbReference type="AlphaFoldDB" id="A0A397HEY2"/>
<dbReference type="EMBL" id="PQFF01000316">
    <property type="protein sequence ID" value="RHZ61701.1"/>
    <property type="molecule type" value="Genomic_DNA"/>
</dbReference>
<evidence type="ECO:0000313" key="1">
    <source>
        <dbReference type="EMBL" id="RHZ61701.1"/>
    </source>
</evidence>
<protein>
    <submittedName>
        <fullName evidence="1">Uncharacterized protein</fullName>
    </submittedName>
</protein>
<reference evidence="1 2" key="1">
    <citation type="submission" date="2018-08" db="EMBL/GenBank/DDBJ databases">
        <title>Genome and evolution of the arbuscular mycorrhizal fungus Diversispora epigaea (formerly Glomus versiforme) and its bacterial endosymbionts.</title>
        <authorList>
            <person name="Sun X."/>
            <person name="Fei Z."/>
            <person name="Harrison M."/>
        </authorList>
    </citation>
    <scope>NUCLEOTIDE SEQUENCE [LARGE SCALE GENOMIC DNA]</scope>
    <source>
        <strain evidence="1 2">IT104</strain>
    </source>
</reference>
<gene>
    <name evidence="1" type="ORF">Glove_346g62</name>
</gene>
<accession>A0A397HEY2</accession>
<sequence>MEFCLKYPEYWNRAYTDWGTLDAWDQFFKEKTRNSNLRDSHFCLTKELEILGVKFGPNTNQGKKIAVLLKALKVKKRKLDHENDDGSVCEVEELHVNVGEFPALLKYCQSIKEMQENHIDEVSRFGRHLSILLKWSVIDSKLFEISITPPTILRPALHLHNLKVILEEYPSLQADNILNALIENKKIGIVRTKGWLEWLGLKKQNHDDYFYSIDTFTALSAIMSVLLYNPVQCRGFGSHSSEARVKIQMWSKILSDSFVLNQVRFEPIWELNHLIPGNAQEGSSRSDFAAVILNSKQWKFPFFIVEFGQHGFEVHKDFAVVVCEAVFELNKILSRAQGLLPAEIIQIRIYVGLINDTSINMGVIRPIFNNDKTAVLFAYDRDIVSYNIQTVCQQDNVKNVLDLIVYFRQIVCRDGLVIKDFLEKSATHYNQSILKAIPKLPNIVEKSREEVTKITPRKKRVKYIYQWN</sequence>
<evidence type="ECO:0000313" key="2">
    <source>
        <dbReference type="Proteomes" id="UP000266861"/>
    </source>
</evidence>
<organism evidence="1 2">
    <name type="scientific">Diversispora epigaea</name>
    <dbReference type="NCBI Taxonomy" id="1348612"/>
    <lineage>
        <taxon>Eukaryota</taxon>
        <taxon>Fungi</taxon>
        <taxon>Fungi incertae sedis</taxon>
        <taxon>Mucoromycota</taxon>
        <taxon>Glomeromycotina</taxon>
        <taxon>Glomeromycetes</taxon>
        <taxon>Diversisporales</taxon>
        <taxon>Diversisporaceae</taxon>
        <taxon>Diversispora</taxon>
    </lineage>
</organism>
<dbReference type="OrthoDB" id="2355419at2759"/>
<dbReference type="Proteomes" id="UP000266861">
    <property type="component" value="Unassembled WGS sequence"/>
</dbReference>
<keyword evidence="2" id="KW-1185">Reference proteome</keyword>
<name>A0A397HEY2_9GLOM</name>